<dbReference type="SUPFAM" id="SSF55961">
    <property type="entry name" value="Bet v1-like"/>
    <property type="match status" value="1"/>
</dbReference>
<comment type="similarity">
    <text evidence="1">Belongs to the AHA1 family.</text>
</comment>
<dbReference type="InterPro" id="IPR023393">
    <property type="entry name" value="START-like_dom_sf"/>
</dbReference>
<dbReference type="Pfam" id="PF08327">
    <property type="entry name" value="AHSA1"/>
    <property type="match status" value="1"/>
</dbReference>
<evidence type="ECO:0000313" key="3">
    <source>
        <dbReference type="EMBL" id="MBB3167691.1"/>
    </source>
</evidence>
<dbReference type="EMBL" id="JACHXZ010000001">
    <property type="protein sequence ID" value="MBB3167691.1"/>
    <property type="molecule type" value="Genomic_DNA"/>
</dbReference>
<sequence length="138" mass="15470">MHTLEITETFEVPVATLFRAWTQAEQLARWFAPGTMTVPSAEAQVTPGGHYRIVMQEDNGEQHIVGGTYLEVVDEALLRFSWCWEGSDHTTEVTVAFQSLSATQSSLTLTHSEFVDQTSCDKHQQGWQGCLANLLQRL</sequence>
<dbReference type="Proteomes" id="UP000559987">
    <property type="component" value="Unassembled WGS sequence"/>
</dbReference>
<organism evidence="3 4">
    <name type="scientific">Simiduia aestuariiviva</name>
    <dbReference type="NCBI Taxonomy" id="1510459"/>
    <lineage>
        <taxon>Bacteria</taxon>
        <taxon>Pseudomonadati</taxon>
        <taxon>Pseudomonadota</taxon>
        <taxon>Gammaproteobacteria</taxon>
        <taxon>Cellvibrionales</taxon>
        <taxon>Cellvibrionaceae</taxon>
        <taxon>Simiduia</taxon>
    </lineage>
</organism>
<accession>A0A839ULQ1</accession>
<evidence type="ECO:0000259" key="2">
    <source>
        <dbReference type="Pfam" id="PF08327"/>
    </source>
</evidence>
<dbReference type="AlphaFoldDB" id="A0A839ULQ1"/>
<evidence type="ECO:0000256" key="1">
    <source>
        <dbReference type="ARBA" id="ARBA00006817"/>
    </source>
</evidence>
<protein>
    <submittedName>
        <fullName evidence="3">Uncharacterized protein YndB with AHSA1/START domain</fullName>
    </submittedName>
</protein>
<proteinExistence type="inferred from homology"/>
<gene>
    <name evidence="3" type="ORF">FHS30_000867</name>
</gene>
<keyword evidence="4" id="KW-1185">Reference proteome</keyword>
<dbReference type="CDD" id="cd07814">
    <property type="entry name" value="SRPBCC_CalC_Aha1-like"/>
    <property type="match status" value="1"/>
</dbReference>
<dbReference type="Gene3D" id="3.30.530.20">
    <property type="match status" value="1"/>
</dbReference>
<dbReference type="RefSeq" id="WP_183908626.1">
    <property type="nucleotide sequence ID" value="NZ_JACHXZ010000001.1"/>
</dbReference>
<evidence type="ECO:0000313" key="4">
    <source>
        <dbReference type="Proteomes" id="UP000559987"/>
    </source>
</evidence>
<dbReference type="InterPro" id="IPR013538">
    <property type="entry name" value="ASHA1/2-like_C"/>
</dbReference>
<comment type="caution">
    <text evidence="3">The sequence shown here is derived from an EMBL/GenBank/DDBJ whole genome shotgun (WGS) entry which is preliminary data.</text>
</comment>
<name>A0A839ULQ1_9GAMM</name>
<feature type="domain" description="Activator of Hsp90 ATPase homologue 1/2-like C-terminal" evidence="2">
    <location>
        <begin position="12"/>
        <end position="136"/>
    </location>
</feature>
<reference evidence="3 4" key="1">
    <citation type="submission" date="2020-08" db="EMBL/GenBank/DDBJ databases">
        <title>Genomic Encyclopedia of Type Strains, Phase III (KMG-III): the genomes of soil and plant-associated and newly described type strains.</title>
        <authorList>
            <person name="Whitman W."/>
        </authorList>
    </citation>
    <scope>NUCLEOTIDE SEQUENCE [LARGE SCALE GENOMIC DNA]</scope>
    <source>
        <strain evidence="3 4">CECT 8571</strain>
    </source>
</reference>